<organism evidence="1">
    <name type="scientific">viral metagenome</name>
    <dbReference type="NCBI Taxonomy" id="1070528"/>
    <lineage>
        <taxon>unclassified sequences</taxon>
        <taxon>metagenomes</taxon>
        <taxon>organismal metagenomes</taxon>
    </lineage>
</organism>
<proteinExistence type="predicted"/>
<accession>A0A6C0K3V4</accession>
<reference evidence="1" key="1">
    <citation type="journal article" date="2020" name="Nature">
        <title>Giant virus diversity and host interactions through global metagenomics.</title>
        <authorList>
            <person name="Schulz F."/>
            <person name="Roux S."/>
            <person name="Paez-Espino D."/>
            <person name="Jungbluth S."/>
            <person name="Walsh D.A."/>
            <person name="Denef V.J."/>
            <person name="McMahon K.D."/>
            <person name="Konstantinidis K.T."/>
            <person name="Eloe-Fadrosh E.A."/>
            <person name="Kyrpides N.C."/>
            <person name="Woyke T."/>
        </authorList>
    </citation>
    <scope>NUCLEOTIDE SEQUENCE</scope>
    <source>
        <strain evidence="1">GVMAG-S-1101165-83</strain>
    </source>
</reference>
<sequence>MTILVTAFIKGANQRNDRNIQDYISYGKKLLEIPINKIVFLDETLLDLLPNYQNTIIVPIKKEDIYLYEYKDKITNFTLNTQTPEKDSLEYMFLMCNKTEFIRKAIELNPFHSDPFHTSHFIWVDFGINHIFKNNDALFHATINDLKNKTYENVRIGSIWSPSMHNMMVKTFKSDIYKDIAWYFAGGVFGGDSKALIKFADLTKQKCIKTIENYKTLMWEVNVWFQVYLDNPELFSLYNCDHNYTLIGNY</sequence>
<evidence type="ECO:0000313" key="1">
    <source>
        <dbReference type="EMBL" id="QHU10744.1"/>
    </source>
</evidence>
<dbReference type="InterPro" id="IPR011735">
    <property type="entry name" value="WlaTC/HtrL_glycosyltransf"/>
</dbReference>
<dbReference type="EMBL" id="MN740771">
    <property type="protein sequence ID" value="QHU10744.1"/>
    <property type="molecule type" value="Genomic_DNA"/>
</dbReference>
<dbReference type="AlphaFoldDB" id="A0A6C0K3V4"/>
<dbReference type="Pfam" id="PF09612">
    <property type="entry name" value="HtrL_YibB"/>
    <property type="match status" value="1"/>
</dbReference>
<protein>
    <submittedName>
        <fullName evidence="1">Uncharacterized protein</fullName>
    </submittedName>
</protein>
<name>A0A6C0K3V4_9ZZZZ</name>